<reference evidence="2 3" key="1">
    <citation type="submission" date="2022-07" db="EMBL/GenBank/DDBJ databases">
        <title>Mucilaginibacter sp. JC4.</title>
        <authorList>
            <person name="Le V."/>
            <person name="Ko S.-R."/>
            <person name="Ahn C.-Y."/>
            <person name="Oh H.-M."/>
        </authorList>
    </citation>
    <scope>NUCLEOTIDE SEQUENCE [LARGE SCALE GENOMIC DNA]</scope>
    <source>
        <strain evidence="2 3">JC4</strain>
    </source>
</reference>
<sequence>MNLKGNILKSCLILIAISVLTYILLKQKETGDKEALLSNINGVVTEVKYDVKRNATFIVNEKQFYSFSFFWDKYKYSIEVGDTLVKKSRSLKLEIKKKRSLTR</sequence>
<evidence type="ECO:0000256" key="1">
    <source>
        <dbReference type="SAM" id="Phobius"/>
    </source>
</evidence>
<dbReference type="RefSeq" id="WP_256539806.1">
    <property type="nucleotide sequence ID" value="NZ_JANHOH010000004.1"/>
</dbReference>
<proteinExistence type="predicted"/>
<protein>
    <submittedName>
        <fullName evidence="2">Uncharacterized protein</fullName>
    </submittedName>
</protein>
<keyword evidence="1" id="KW-1133">Transmembrane helix</keyword>
<name>A0ABT1T5F6_9SPHI</name>
<keyword evidence="1" id="KW-0812">Transmembrane</keyword>
<organism evidence="2 3">
    <name type="scientific">Mucilaginibacter aquariorum</name>
    <dbReference type="NCBI Taxonomy" id="2967225"/>
    <lineage>
        <taxon>Bacteria</taxon>
        <taxon>Pseudomonadati</taxon>
        <taxon>Bacteroidota</taxon>
        <taxon>Sphingobacteriia</taxon>
        <taxon>Sphingobacteriales</taxon>
        <taxon>Sphingobacteriaceae</taxon>
        <taxon>Mucilaginibacter</taxon>
    </lineage>
</organism>
<keyword evidence="3" id="KW-1185">Reference proteome</keyword>
<dbReference type="EMBL" id="JANHOH010000004">
    <property type="protein sequence ID" value="MCQ6959615.1"/>
    <property type="molecule type" value="Genomic_DNA"/>
</dbReference>
<dbReference type="Proteomes" id="UP001204376">
    <property type="component" value="Unassembled WGS sequence"/>
</dbReference>
<evidence type="ECO:0000313" key="2">
    <source>
        <dbReference type="EMBL" id="MCQ6959615.1"/>
    </source>
</evidence>
<accession>A0ABT1T5F6</accession>
<feature type="transmembrane region" description="Helical" evidence="1">
    <location>
        <begin position="6"/>
        <end position="25"/>
    </location>
</feature>
<gene>
    <name evidence="2" type="ORF">NPE20_16690</name>
</gene>
<keyword evidence="1" id="KW-0472">Membrane</keyword>
<evidence type="ECO:0000313" key="3">
    <source>
        <dbReference type="Proteomes" id="UP001204376"/>
    </source>
</evidence>
<comment type="caution">
    <text evidence="2">The sequence shown here is derived from an EMBL/GenBank/DDBJ whole genome shotgun (WGS) entry which is preliminary data.</text>
</comment>